<name>A0A5B7HS45_PORTR</name>
<evidence type="ECO:0000313" key="2">
    <source>
        <dbReference type="Proteomes" id="UP000324222"/>
    </source>
</evidence>
<gene>
    <name evidence="1" type="ORF">E2C01_066867</name>
</gene>
<protein>
    <submittedName>
        <fullName evidence="1">Uncharacterized protein</fullName>
    </submittedName>
</protein>
<reference evidence="1 2" key="1">
    <citation type="submission" date="2019-05" db="EMBL/GenBank/DDBJ databases">
        <title>Another draft genome of Portunus trituberculatus and its Hox gene families provides insights of decapod evolution.</title>
        <authorList>
            <person name="Jeong J.-H."/>
            <person name="Song I."/>
            <person name="Kim S."/>
            <person name="Choi T."/>
            <person name="Kim D."/>
            <person name="Ryu S."/>
            <person name="Kim W."/>
        </authorList>
    </citation>
    <scope>NUCLEOTIDE SEQUENCE [LARGE SCALE GENOMIC DNA]</scope>
    <source>
        <tissue evidence="1">Muscle</tissue>
    </source>
</reference>
<dbReference type="Proteomes" id="UP000324222">
    <property type="component" value="Unassembled WGS sequence"/>
</dbReference>
<sequence length="127" mass="14139">MRRHAGFVYSRRTFVWRGGRRLAEGVGGSWALRGRVCDANDSPREASREAANRKEAVSTLARPECLSAALIGHAGSVLITRVVFERRRAAPLTLAPQPTRTCKRFLTPLKLAVNAYCWPGDYYRAPP</sequence>
<comment type="caution">
    <text evidence="1">The sequence shown here is derived from an EMBL/GenBank/DDBJ whole genome shotgun (WGS) entry which is preliminary data.</text>
</comment>
<dbReference type="AlphaFoldDB" id="A0A5B7HS45"/>
<evidence type="ECO:0000313" key="1">
    <source>
        <dbReference type="EMBL" id="MPC72555.1"/>
    </source>
</evidence>
<proteinExistence type="predicted"/>
<organism evidence="1 2">
    <name type="scientific">Portunus trituberculatus</name>
    <name type="common">Swimming crab</name>
    <name type="synonym">Neptunus trituberculatus</name>
    <dbReference type="NCBI Taxonomy" id="210409"/>
    <lineage>
        <taxon>Eukaryota</taxon>
        <taxon>Metazoa</taxon>
        <taxon>Ecdysozoa</taxon>
        <taxon>Arthropoda</taxon>
        <taxon>Crustacea</taxon>
        <taxon>Multicrustacea</taxon>
        <taxon>Malacostraca</taxon>
        <taxon>Eumalacostraca</taxon>
        <taxon>Eucarida</taxon>
        <taxon>Decapoda</taxon>
        <taxon>Pleocyemata</taxon>
        <taxon>Brachyura</taxon>
        <taxon>Eubrachyura</taxon>
        <taxon>Portunoidea</taxon>
        <taxon>Portunidae</taxon>
        <taxon>Portuninae</taxon>
        <taxon>Portunus</taxon>
    </lineage>
</organism>
<accession>A0A5B7HS45</accession>
<keyword evidence="2" id="KW-1185">Reference proteome</keyword>
<dbReference type="EMBL" id="VSRR010034944">
    <property type="protein sequence ID" value="MPC72555.1"/>
    <property type="molecule type" value="Genomic_DNA"/>
</dbReference>